<evidence type="ECO:0000256" key="9">
    <source>
        <dbReference type="ARBA" id="ARBA00023004"/>
    </source>
</evidence>
<dbReference type="Pfam" id="PF13353">
    <property type="entry name" value="Fer4_12"/>
    <property type="match status" value="1"/>
</dbReference>
<dbReference type="InterPro" id="IPR013785">
    <property type="entry name" value="Aldolase_TIM"/>
</dbReference>
<name>B2A3U9_NATTJ</name>
<accession>B2A3U9</accession>
<organism evidence="14 15">
    <name type="scientific">Natranaerobius thermophilus (strain ATCC BAA-1301 / DSM 18059 / JW/NM-WN-LF)</name>
    <dbReference type="NCBI Taxonomy" id="457570"/>
    <lineage>
        <taxon>Bacteria</taxon>
        <taxon>Bacillati</taxon>
        <taxon>Bacillota</taxon>
        <taxon>Clostridia</taxon>
        <taxon>Natranaerobiales</taxon>
        <taxon>Natranaerobiaceae</taxon>
        <taxon>Natranaerobius</taxon>
    </lineage>
</organism>
<protein>
    <recommendedName>
        <fullName evidence="4 12">Anaerobic ribonucleoside-triphosphate reductase-activating protein</fullName>
        <ecNumber evidence="12">1.97.1.-</ecNumber>
    </recommendedName>
</protein>
<evidence type="ECO:0000313" key="14">
    <source>
        <dbReference type="EMBL" id="ACB83725.1"/>
    </source>
</evidence>
<sequence length="179" mass="20393">MDENIDQENHNIIKIAGIIPECVVNAPGGISYVIFAQGCAHKCPGCHNPETHDFNAGEEWRIDEILTDLKNYPLSGIVTFTGGDPFFQAKSFHKLAVKLKELNYTIVAYSGFYFEELKNDMDKKNLLSHVDILIDGPYLEEQKQRDLNFRGSLNQRILDVKNSIIENNPVILNKYYEKS</sequence>
<dbReference type="CDD" id="cd01335">
    <property type="entry name" value="Radical_SAM"/>
    <property type="match status" value="1"/>
</dbReference>
<comment type="function">
    <text evidence="2 12">Activation of anaerobic ribonucleoside-triphosphate reductase under anaerobic conditions by generation of an organic free radical, using S-adenosylmethionine and reduced flavodoxin as cosubstrates to produce 5'-deoxy-adenosine.</text>
</comment>
<dbReference type="PROSITE" id="PS01087">
    <property type="entry name" value="RADICAL_ACTIVATING"/>
    <property type="match status" value="1"/>
</dbReference>
<dbReference type="PANTHER" id="PTHR30352">
    <property type="entry name" value="PYRUVATE FORMATE-LYASE-ACTIVATING ENZYME"/>
    <property type="match status" value="1"/>
</dbReference>
<evidence type="ECO:0000313" key="15">
    <source>
        <dbReference type="Proteomes" id="UP000001683"/>
    </source>
</evidence>
<evidence type="ECO:0000256" key="12">
    <source>
        <dbReference type="PIRNR" id="PIRNR000368"/>
    </source>
</evidence>
<dbReference type="PIRSF" id="PIRSF000368">
    <property type="entry name" value="NrdG"/>
    <property type="match status" value="1"/>
</dbReference>
<keyword evidence="5" id="KW-0004">4Fe-4S</keyword>
<dbReference type="PROSITE" id="PS51918">
    <property type="entry name" value="RADICAL_SAM"/>
    <property type="match status" value="1"/>
</dbReference>
<dbReference type="EMBL" id="CP001034">
    <property type="protein sequence ID" value="ACB83725.1"/>
    <property type="molecule type" value="Genomic_DNA"/>
</dbReference>
<dbReference type="PANTHER" id="PTHR30352:SF2">
    <property type="entry name" value="ANAEROBIC RIBONUCLEOSIDE-TRIPHOSPHATE REDUCTASE-ACTIVATING PROTEIN"/>
    <property type="match status" value="1"/>
</dbReference>
<keyword evidence="10" id="KW-0411">Iron-sulfur</keyword>
<dbReference type="STRING" id="457570.Nther_0126"/>
<gene>
    <name evidence="14" type="ordered locus">Nther_0126</name>
</gene>
<comment type="similarity">
    <text evidence="3 12">Belongs to the organic radical-activating enzymes family.</text>
</comment>
<dbReference type="InterPro" id="IPR007197">
    <property type="entry name" value="rSAM"/>
</dbReference>
<dbReference type="Proteomes" id="UP000001683">
    <property type="component" value="Chromosome"/>
</dbReference>
<evidence type="ECO:0000256" key="8">
    <source>
        <dbReference type="ARBA" id="ARBA00023002"/>
    </source>
</evidence>
<evidence type="ECO:0000256" key="11">
    <source>
        <dbReference type="ARBA" id="ARBA00047365"/>
    </source>
</evidence>
<dbReference type="NCBIfam" id="TIGR02491">
    <property type="entry name" value="NrdG"/>
    <property type="match status" value="1"/>
</dbReference>
<evidence type="ECO:0000256" key="4">
    <source>
        <dbReference type="ARBA" id="ARBA00014281"/>
    </source>
</evidence>
<dbReference type="InterPro" id="IPR058240">
    <property type="entry name" value="rSAM_sf"/>
</dbReference>
<dbReference type="GO" id="GO:0046872">
    <property type="term" value="F:metal ion binding"/>
    <property type="evidence" value="ECO:0007669"/>
    <property type="project" value="UniProtKB-KW"/>
</dbReference>
<reference evidence="14 15" key="1">
    <citation type="submission" date="2008-04" db="EMBL/GenBank/DDBJ databases">
        <title>Complete sequence of chromosome of Natranaerobius thermophilus JW/NM-WN-LF.</title>
        <authorList>
            <consortium name="US DOE Joint Genome Institute"/>
            <person name="Copeland A."/>
            <person name="Lucas S."/>
            <person name="Lapidus A."/>
            <person name="Glavina del Rio T."/>
            <person name="Dalin E."/>
            <person name="Tice H."/>
            <person name="Bruce D."/>
            <person name="Goodwin L."/>
            <person name="Pitluck S."/>
            <person name="Chertkov O."/>
            <person name="Brettin T."/>
            <person name="Detter J.C."/>
            <person name="Han C."/>
            <person name="Kuske C.R."/>
            <person name="Schmutz J."/>
            <person name="Larimer F."/>
            <person name="Land M."/>
            <person name="Hauser L."/>
            <person name="Kyrpides N."/>
            <person name="Lykidis A."/>
            <person name="Mesbah N.M."/>
            <person name="Wiegel J."/>
        </authorList>
    </citation>
    <scope>NUCLEOTIDE SEQUENCE [LARGE SCALE GENOMIC DNA]</scope>
    <source>
        <strain evidence="15">ATCC BAA-1301 / DSM 18059 / JW/NM-WN-LF</strain>
    </source>
</reference>
<reference evidence="14 15" key="2">
    <citation type="journal article" date="2011" name="J. Bacteriol.">
        <title>Complete genome sequence of the anaerobic, halophilic alkalithermophile Natranaerobius thermophilus JW/NM-WN-LF.</title>
        <authorList>
            <person name="Zhao B."/>
            <person name="Mesbah N.M."/>
            <person name="Dalin E."/>
            <person name="Goodwin L."/>
            <person name="Nolan M."/>
            <person name="Pitluck S."/>
            <person name="Chertkov O."/>
            <person name="Brettin T.S."/>
            <person name="Han J."/>
            <person name="Larimer F.W."/>
            <person name="Land M.L."/>
            <person name="Hauser L."/>
            <person name="Kyrpides N."/>
            <person name="Wiegel J."/>
        </authorList>
    </citation>
    <scope>NUCLEOTIDE SEQUENCE [LARGE SCALE GENOMIC DNA]</scope>
    <source>
        <strain evidence="15">ATCC BAA-1301 / DSM 18059 / JW/NM-WN-LF</strain>
    </source>
</reference>
<keyword evidence="9" id="KW-0408">Iron</keyword>
<dbReference type="SFLD" id="SFLDG01066">
    <property type="entry name" value="organic_radical-activating_enz"/>
    <property type="match status" value="1"/>
</dbReference>
<comment type="cofactor">
    <cofactor evidence="1">
        <name>[4Fe-4S] cluster</name>
        <dbReference type="ChEBI" id="CHEBI:49883"/>
    </cofactor>
</comment>
<feature type="domain" description="Radical SAM core" evidence="13">
    <location>
        <begin position="25"/>
        <end position="179"/>
    </location>
</feature>
<dbReference type="GO" id="GO:0043365">
    <property type="term" value="F:[formate-C-acetyltransferase]-activating enzyme activity"/>
    <property type="evidence" value="ECO:0007669"/>
    <property type="project" value="InterPro"/>
</dbReference>
<dbReference type="GO" id="GO:0004748">
    <property type="term" value="F:ribonucleoside-diphosphate reductase activity, thioredoxin disulfide as acceptor"/>
    <property type="evidence" value="ECO:0007669"/>
    <property type="project" value="TreeGrafter"/>
</dbReference>
<dbReference type="GO" id="GO:0051539">
    <property type="term" value="F:4 iron, 4 sulfur cluster binding"/>
    <property type="evidence" value="ECO:0007669"/>
    <property type="project" value="UniProtKB-KW"/>
</dbReference>
<dbReference type="RefSeq" id="WP_012446616.1">
    <property type="nucleotide sequence ID" value="NC_010718.1"/>
</dbReference>
<dbReference type="SFLD" id="SFLDG01063">
    <property type="entry name" value="activating_enzymes__group_1"/>
    <property type="match status" value="1"/>
</dbReference>
<evidence type="ECO:0000259" key="13">
    <source>
        <dbReference type="PROSITE" id="PS51918"/>
    </source>
</evidence>
<dbReference type="InterPro" id="IPR001989">
    <property type="entry name" value="Radical_activat_CS"/>
</dbReference>
<evidence type="ECO:0000256" key="7">
    <source>
        <dbReference type="ARBA" id="ARBA00022723"/>
    </source>
</evidence>
<dbReference type="SUPFAM" id="SSF102114">
    <property type="entry name" value="Radical SAM enzymes"/>
    <property type="match status" value="1"/>
</dbReference>
<evidence type="ECO:0000256" key="2">
    <source>
        <dbReference type="ARBA" id="ARBA00003852"/>
    </source>
</evidence>
<dbReference type="InParanoid" id="B2A3U9"/>
<dbReference type="InterPro" id="IPR012837">
    <property type="entry name" value="NrdG"/>
</dbReference>
<dbReference type="Gene3D" id="3.20.20.70">
    <property type="entry name" value="Aldolase class I"/>
    <property type="match status" value="1"/>
</dbReference>
<evidence type="ECO:0000256" key="3">
    <source>
        <dbReference type="ARBA" id="ARBA00009777"/>
    </source>
</evidence>
<keyword evidence="6" id="KW-0949">S-adenosyl-L-methionine</keyword>
<keyword evidence="15" id="KW-1185">Reference proteome</keyword>
<dbReference type="HOGENOM" id="CLU_089926_0_0_9"/>
<dbReference type="InterPro" id="IPR034457">
    <property type="entry name" value="Organic_radical-activating"/>
</dbReference>
<keyword evidence="8 12" id="KW-0560">Oxidoreductase</keyword>
<evidence type="ECO:0000256" key="5">
    <source>
        <dbReference type="ARBA" id="ARBA00022485"/>
    </source>
</evidence>
<keyword evidence="7" id="KW-0479">Metal-binding</keyword>
<dbReference type="OrthoDB" id="9782387at2"/>
<dbReference type="AlphaFoldDB" id="B2A3U9"/>
<dbReference type="SFLD" id="SFLDS00029">
    <property type="entry name" value="Radical_SAM"/>
    <property type="match status" value="1"/>
</dbReference>
<evidence type="ECO:0000256" key="1">
    <source>
        <dbReference type="ARBA" id="ARBA00001966"/>
    </source>
</evidence>
<dbReference type="eggNOG" id="COG0602">
    <property type="taxonomic scope" value="Bacteria"/>
</dbReference>
<dbReference type="EC" id="1.97.1.-" evidence="12"/>
<dbReference type="KEGG" id="nth:Nther_0126"/>
<evidence type="ECO:0000256" key="10">
    <source>
        <dbReference type="ARBA" id="ARBA00023014"/>
    </source>
</evidence>
<proteinExistence type="inferred from homology"/>
<evidence type="ECO:0000256" key="6">
    <source>
        <dbReference type="ARBA" id="ARBA00022691"/>
    </source>
</evidence>
<dbReference type="SFLD" id="SFLDF00299">
    <property type="entry name" value="anaerobic_ribonucleoside-triph"/>
    <property type="match status" value="1"/>
</dbReference>
<comment type="catalytic activity">
    <reaction evidence="11">
        <text>glycyl-[protein] + reduced [flavodoxin] + S-adenosyl-L-methionine = glycin-2-yl radical-[protein] + semiquinone [flavodoxin] + 5'-deoxyadenosine + L-methionine + H(+)</text>
        <dbReference type="Rhea" id="RHEA:61976"/>
        <dbReference type="Rhea" id="RHEA-COMP:10622"/>
        <dbReference type="Rhea" id="RHEA-COMP:14480"/>
        <dbReference type="Rhea" id="RHEA-COMP:15993"/>
        <dbReference type="Rhea" id="RHEA-COMP:15994"/>
        <dbReference type="ChEBI" id="CHEBI:15378"/>
        <dbReference type="ChEBI" id="CHEBI:17319"/>
        <dbReference type="ChEBI" id="CHEBI:29947"/>
        <dbReference type="ChEBI" id="CHEBI:32722"/>
        <dbReference type="ChEBI" id="CHEBI:57618"/>
        <dbReference type="ChEBI" id="CHEBI:57844"/>
        <dbReference type="ChEBI" id="CHEBI:59789"/>
        <dbReference type="ChEBI" id="CHEBI:140311"/>
    </reaction>
</comment>